<accession>A0A814X0X1</accession>
<dbReference type="InterPro" id="IPR011009">
    <property type="entry name" value="Kinase-like_dom_sf"/>
</dbReference>
<feature type="region of interest" description="Disordered" evidence="7">
    <location>
        <begin position="790"/>
        <end position="819"/>
    </location>
</feature>
<gene>
    <name evidence="10" type="ORF">JXQ802_LOCUS39555</name>
    <name evidence="9" type="ORF">PYM288_LOCUS25296</name>
</gene>
<feature type="region of interest" description="Disordered" evidence="7">
    <location>
        <begin position="753"/>
        <end position="775"/>
    </location>
</feature>
<keyword evidence="4 6" id="KW-0547">Nucleotide-binding</keyword>
<dbReference type="Pfam" id="PF18111">
    <property type="entry name" value="RPGR1_C"/>
    <property type="match status" value="1"/>
</dbReference>
<dbReference type="PROSITE" id="PS00108">
    <property type="entry name" value="PROTEIN_KINASE_ST"/>
    <property type="match status" value="1"/>
</dbReference>
<feature type="compositionally biased region" description="Polar residues" evidence="7">
    <location>
        <begin position="753"/>
        <end position="772"/>
    </location>
</feature>
<keyword evidence="3" id="KW-0723">Serine/threonine-protein kinase</keyword>
<dbReference type="Gene3D" id="1.10.510.10">
    <property type="entry name" value="Transferase(Phosphotransferase) domain 1"/>
    <property type="match status" value="1"/>
</dbReference>
<dbReference type="InterPro" id="IPR035892">
    <property type="entry name" value="C2_domain_sf"/>
</dbReference>
<proteinExistence type="inferred from homology"/>
<evidence type="ECO:0000256" key="5">
    <source>
        <dbReference type="ARBA" id="ARBA00022840"/>
    </source>
</evidence>
<dbReference type="InterPro" id="IPR036537">
    <property type="entry name" value="Adaptor_Cbl_N_dom_sf"/>
</dbReference>
<dbReference type="EMBL" id="CAJNOH010001366">
    <property type="protein sequence ID" value="CAF1209435.1"/>
    <property type="molecule type" value="Genomic_DNA"/>
</dbReference>
<dbReference type="Pfam" id="PF22215">
    <property type="entry name" value="MLKL_N"/>
    <property type="match status" value="1"/>
</dbReference>
<evidence type="ECO:0000256" key="6">
    <source>
        <dbReference type="PROSITE-ProRule" id="PRU10141"/>
    </source>
</evidence>
<dbReference type="InterPro" id="IPR051681">
    <property type="entry name" value="Ser/Thr_Kinases-Pseudokinases"/>
</dbReference>
<dbReference type="Gene3D" id="1.20.930.20">
    <property type="entry name" value="Adaptor protein Cbl, N-terminal domain"/>
    <property type="match status" value="1"/>
</dbReference>
<evidence type="ECO:0000313" key="9">
    <source>
        <dbReference type="EMBL" id="CAF1209435.1"/>
    </source>
</evidence>
<dbReference type="Proteomes" id="UP000663854">
    <property type="component" value="Unassembled WGS sequence"/>
</dbReference>
<dbReference type="PROSITE" id="PS50011">
    <property type="entry name" value="PROTEIN_KINASE_DOM"/>
    <property type="match status" value="1"/>
</dbReference>
<evidence type="ECO:0000313" key="11">
    <source>
        <dbReference type="Proteomes" id="UP000663854"/>
    </source>
</evidence>
<dbReference type="CDD" id="cd13999">
    <property type="entry name" value="STKc_MAP3K-like"/>
    <property type="match status" value="1"/>
</dbReference>
<dbReference type="InterPro" id="IPR000719">
    <property type="entry name" value="Prot_kinase_dom"/>
</dbReference>
<dbReference type="InterPro" id="IPR017441">
    <property type="entry name" value="Protein_kinase_ATP_BS"/>
</dbReference>
<evidence type="ECO:0000313" key="12">
    <source>
        <dbReference type="Proteomes" id="UP000663870"/>
    </source>
</evidence>
<reference evidence="9" key="1">
    <citation type="submission" date="2021-02" db="EMBL/GenBank/DDBJ databases">
        <authorList>
            <person name="Nowell W R."/>
        </authorList>
    </citation>
    <scope>NUCLEOTIDE SEQUENCE</scope>
</reference>
<dbReference type="EC" id="2.7.11.13" evidence="2"/>
<dbReference type="InterPro" id="IPR054000">
    <property type="entry name" value="MLKL_N"/>
</dbReference>
<evidence type="ECO:0000256" key="7">
    <source>
        <dbReference type="SAM" id="MobiDB-lite"/>
    </source>
</evidence>
<dbReference type="InterPro" id="IPR008271">
    <property type="entry name" value="Ser/Thr_kinase_AS"/>
</dbReference>
<evidence type="ECO:0000313" key="10">
    <source>
        <dbReference type="EMBL" id="CAF1485544.1"/>
    </source>
</evidence>
<dbReference type="Pfam" id="PF07714">
    <property type="entry name" value="PK_Tyr_Ser-Thr"/>
    <property type="match status" value="1"/>
</dbReference>
<comment type="similarity">
    <text evidence="1">Belongs to the protein kinase superfamily. AGC Ser/Thr protein kinase family. PKC subfamily.</text>
</comment>
<evidence type="ECO:0000256" key="1">
    <source>
        <dbReference type="ARBA" id="ARBA00005490"/>
    </source>
</evidence>
<dbReference type="SMART" id="SM00220">
    <property type="entry name" value="S_TKc"/>
    <property type="match status" value="1"/>
</dbReference>
<dbReference type="Gene3D" id="2.60.40.150">
    <property type="entry name" value="C2 domain"/>
    <property type="match status" value="1"/>
</dbReference>
<dbReference type="PROSITE" id="PS00107">
    <property type="entry name" value="PROTEIN_KINASE_ATP"/>
    <property type="match status" value="1"/>
</dbReference>
<dbReference type="Proteomes" id="UP000663870">
    <property type="component" value="Unassembled WGS sequence"/>
</dbReference>
<dbReference type="CDD" id="cd21037">
    <property type="entry name" value="MLKL_NTD"/>
    <property type="match status" value="1"/>
</dbReference>
<dbReference type="PANTHER" id="PTHR44329">
    <property type="entry name" value="SERINE/THREONINE-PROTEIN KINASE TNNI3K-RELATED"/>
    <property type="match status" value="1"/>
</dbReference>
<evidence type="ECO:0000256" key="3">
    <source>
        <dbReference type="ARBA" id="ARBA00022527"/>
    </source>
</evidence>
<name>A0A814X0X1_9BILA</name>
<dbReference type="InterPro" id="IPR001245">
    <property type="entry name" value="Ser-Thr/Tyr_kinase_cat_dom"/>
</dbReference>
<protein>
    <recommendedName>
        <fullName evidence="2">protein kinase C</fullName>
        <ecNumber evidence="2">2.7.11.13</ecNumber>
    </recommendedName>
</protein>
<dbReference type="EMBL" id="CAJNOL010002296">
    <property type="protein sequence ID" value="CAF1485544.1"/>
    <property type="molecule type" value="Genomic_DNA"/>
</dbReference>
<dbReference type="SUPFAM" id="SSF56112">
    <property type="entry name" value="Protein kinase-like (PK-like)"/>
    <property type="match status" value="1"/>
</dbReference>
<dbReference type="InterPro" id="IPR041091">
    <property type="entry name" value="RPGRIP1_C"/>
</dbReference>
<keyword evidence="5 6" id="KW-0067">ATP-binding</keyword>
<evidence type="ECO:0000259" key="8">
    <source>
        <dbReference type="PROSITE" id="PS50011"/>
    </source>
</evidence>
<dbReference type="AlphaFoldDB" id="A0A814X0X1"/>
<evidence type="ECO:0000256" key="2">
    <source>
        <dbReference type="ARBA" id="ARBA00012429"/>
    </source>
</evidence>
<keyword evidence="3" id="KW-0808">Transferase</keyword>
<dbReference type="InterPro" id="IPR059179">
    <property type="entry name" value="MLKL-like_MCAfunc"/>
</dbReference>
<dbReference type="GO" id="GO:0005524">
    <property type="term" value="F:ATP binding"/>
    <property type="evidence" value="ECO:0007669"/>
    <property type="project" value="UniProtKB-UniRule"/>
</dbReference>
<dbReference type="GO" id="GO:0004697">
    <property type="term" value="F:diacylglycerol-dependent serine/threonine kinase activity"/>
    <property type="evidence" value="ECO:0007669"/>
    <property type="project" value="UniProtKB-EC"/>
</dbReference>
<feature type="binding site" evidence="6">
    <location>
        <position position="219"/>
    </location>
    <ligand>
        <name>ATP</name>
        <dbReference type="ChEBI" id="CHEBI:30616"/>
    </ligand>
</feature>
<feature type="domain" description="Protein kinase" evidence="8">
    <location>
        <begin position="190"/>
        <end position="456"/>
    </location>
</feature>
<dbReference type="PRINTS" id="PR00109">
    <property type="entry name" value="TYRKINASE"/>
</dbReference>
<sequence>MSKQVKLNKHQFQRLSKRIDVIGSVVKSVLNSDSNEVEIKPVLQNLNETLEQIFKFIEKFLDASLFERYMNNFEYQERVGMFNDVLMCNSADLNLPFDIYKLFDENENLADQYADLNEVSSNIDKIGLEMAQHNKESFHTLKFTKEEFYRHIDSFKFHLQQDIQKARDPKIAKKIENERKLFLHIPGHDLIQEEQIGQGGYADVYHGKWLSRHHDVAIKVIRVNNITDIVKQGFLKEITTMYQIRYEHVLNVLGACIESNYYALVMEYMSLGSLYDLLKNKEQTLSWPIRWSLALQMTKGINCLHMMSILHRDIKSSNFLIEMAPNGYLVKVADFSLAQIRSESSRQSISNTSRKIPPGTLRWTAPELFANGKSSMASDVYSLGMAFWEVATRCIPYEDANDIIIVTTVSVGNRPPIPADVPSTFAAIIFDSWNQEPSRRPTCQELIRRLETNASIFQSGNAITPYPTTTTNVLCQMPLPQYTNNTPHESKTLQTSYGWKKEIVTTVQHQSNILTENIDRSTFNIETSKIEDEQARRVTLAIHDLMLYNNCPIYDDDDYANIFISINFLNYPPEERETPEALPKKRPFTVYCFNFQKDYFIHNPEQQAQLAKLISFDSSGEIRFDVIAEPCNNKQTLDCIDVGYATVNVKQLLQIDSDYIKQSIDVISANEKKQIIGQISITVVIVQALKLAQQQNHQVQKPDDTSGTTSNLEASLQPQSSHFLTNDNDNNEIQGTDIDLLALYTKLTLNHNNEPRATSRSSTPVSRISLSDNSNRASRLRLAAIRARINANSNPHRPRRPRTDAKIKSRRPSTPGRPK</sequence>
<keyword evidence="12" id="KW-1185">Reference proteome</keyword>
<evidence type="ECO:0000256" key="4">
    <source>
        <dbReference type="ARBA" id="ARBA00022741"/>
    </source>
</evidence>
<keyword evidence="3" id="KW-0418">Kinase</keyword>
<comment type="caution">
    <text evidence="9">The sequence shown here is derived from an EMBL/GenBank/DDBJ whole genome shotgun (WGS) entry which is preliminary data.</text>
</comment>
<organism evidence="9 11">
    <name type="scientific">Rotaria sordida</name>
    <dbReference type="NCBI Taxonomy" id="392033"/>
    <lineage>
        <taxon>Eukaryota</taxon>
        <taxon>Metazoa</taxon>
        <taxon>Spiralia</taxon>
        <taxon>Gnathifera</taxon>
        <taxon>Rotifera</taxon>
        <taxon>Eurotatoria</taxon>
        <taxon>Bdelloidea</taxon>
        <taxon>Philodinida</taxon>
        <taxon>Philodinidae</taxon>
        <taxon>Rotaria</taxon>
    </lineage>
</organism>
<dbReference type="GO" id="GO:0007166">
    <property type="term" value="P:cell surface receptor signaling pathway"/>
    <property type="evidence" value="ECO:0007669"/>
    <property type="project" value="InterPro"/>
</dbReference>